<organism evidence="2 3">
    <name type="scientific">Plakobranchus ocellatus</name>
    <dbReference type="NCBI Taxonomy" id="259542"/>
    <lineage>
        <taxon>Eukaryota</taxon>
        <taxon>Metazoa</taxon>
        <taxon>Spiralia</taxon>
        <taxon>Lophotrochozoa</taxon>
        <taxon>Mollusca</taxon>
        <taxon>Gastropoda</taxon>
        <taxon>Heterobranchia</taxon>
        <taxon>Euthyneura</taxon>
        <taxon>Panpulmonata</taxon>
        <taxon>Sacoglossa</taxon>
        <taxon>Placobranchoidea</taxon>
        <taxon>Plakobranchidae</taxon>
        <taxon>Plakobranchus</taxon>
    </lineage>
</organism>
<dbReference type="AlphaFoldDB" id="A0AAV3Z2H3"/>
<name>A0AAV3Z2H3_9GAST</name>
<accession>A0AAV3Z2H3</accession>
<feature type="compositionally biased region" description="Basic and acidic residues" evidence="1">
    <location>
        <begin position="1"/>
        <end position="11"/>
    </location>
</feature>
<feature type="region of interest" description="Disordered" evidence="1">
    <location>
        <begin position="1"/>
        <end position="44"/>
    </location>
</feature>
<feature type="compositionally biased region" description="Low complexity" evidence="1">
    <location>
        <begin position="28"/>
        <end position="41"/>
    </location>
</feature>
<dbReference type="EMBL" id="BLXT01002349">
    <property type="protein sequence ID" value="GFN93500.1"/>
    <property type="molecule type" value="Genomic_DNA"/>
</dbReference>
<reference evidence="2 3" key="1">
    <citation type="journal article" date="2021" name="Elife">
        <title>Chloroplast acquisition without the gene transfer in kleptoplastic sea slugs, Plakobranchus ocellatus.</title>
        <authorList>
            <person name="Maeda T."/>
            <person name="Takahashi S."/>
            <person name="Yoshida T."/>
            <person name="Shimamura S."/>
            <person name="Takaki Y."/>
            <person name="Nagai Y."/>
            <person name="Toyoda A."/>
            <person name="Suzuki Y."/>
            <person name="Arimoto A."/>
            <person name="Ishii H."/>
            <person name="Satoh N."/>
            <person name="Nishiyama T."/>
            <person name="Hasebe M."/>
            <person name="Maruyama T."/>
            <person name="Minagawa J."/>
            <person name="Obokata J."/>
            <person name="Shigenobu S."/>
        </authorList>
    </citation>
    <scope>NUCLEOTIDE SEQUENCE [LARGE SCALE GENOMIC DNA]</scope>
</reference>
<comment type="caution">
    <text evidence="2">The sequence shown here is derived from an EMBL/GenBank/DDBJ whole genome shotgun (WGS) entry which is preliminary data.</text>
</comment>
<evidence type="ECO:0000256" key="1">
    <source>
        <dbReference type="SAM" id="MobiDB-lite"/>
    </source>
</evidence>
<evidence type="ECO:0000313" key="2">
    <source>
        <dbReference type="EMBL" id="GFN93500.1"/>
    </source>
</evidence>
<keyword evidence="3" id="KW-1185">Reference proteome</keyword>
<evidence type="ECO:0000313" key="3">
    <source>
        <dbReference type="Proteomes" id="UP000735302"/>
    </source>
</evidence>
<protein>
    <submittedName>
        <fullName evidence="2">Uncharacterized protein</fullName>
    </submittedName>
</protein>
<dbReference type="Proteomes" id="UP000735302">
    <property type="component" value="Unassembled WGS sequence"/>
</dbReference>
<sequence>MHNDSSKEDAIPKYQSNIDEDALKRRSSSVTTTTSSESQSSKPTAILDLASGCKPLSPGWSEQTVLAQERYLRSGEGNPLSSLAEELGTQFCRIKQAPVLKHGPRPYTKYNVLTERARLAVPAWAPESFVSGNNCQVRQSVCPCRRGRLCKWGYEERVVRHLEYADSWENKRATSIANLRLSPSVSRSSLGGTREKTRCPAWRGLQAPERYTLATRHDHHEYSKKRIAGVPPASYAVGGRLGSGTYLQKRAPSTSPEELTISRGYRQLFWEFNWKIYPSQPRRIHKGLGGALIYAGHIIKEKRGPYEMYLKDFEDSFVEKMKKLGETQ</sequence>
<proteinExistence type="predicted"/>
<gene>
    <name evidence="2" type="ORF">PoB_002000600</name>
</gene>